<keyword evidence="7" id="KW-0813">Transport</keyword>
<evidence type="ECO:0000256" key="1">
    <source>
        <dbReference type="ARBA" id="ARBA00004429"/>
    </source>
</evidence>
<comment type="caution">
    <text evidence="7">Lacks conserved residue(s) required for the propagation of feature annotation.</text>
</comment>
<feature type="transmembrane region" description="Helical" evidence="7">
    <location>
        <begin position="274"/>
        <end position="294"/>
    </location>
</feature>
<proteinExistence type="inferred from homology"/>
<sequence>MNDIQLTLLIVFPLLLLLGLPIYLSLGMTGFAVVYLMDYPFTFATQSILNGVDNFPLLAIPAFILAGNIMEKGGITKDIISIFRHAFGHIHGSLGIVTIFSCMFFAAISGSGPGTVAAIGAIMIPSMIKHGYPAPYAASVSATGGTLGVMIPPSNPMIIYAIIANISIADFFAAGLLPGIFTGIVLALTASWMAKRSGAIVITPKEEQKKESGSIWTKVWQGKFALFLPVLILGGIYSGFFTPVEASIVAVVYAFVVAKWVYGELDLPKLEAAMIQTHMITGALMIVVACSTLFAKNITFQNIPQQLAESVSSISSNPLVILLMINIVLLIVGTFMETISAIIILAPILVPLVTSFGIDPIHFGIILIVNIEIAFLTPPLGVNLFVASKLANIPIEKMFRSTVPFVLMLIFVLAVITLVPAISLTLPQLLRSGF</sequence>
<dbReference type="InterPro" id="IPR004681">
    <property type="entry name" value="TRAP_DctM"/>
</dbReference>
<comment type="subunit">
    <text evidence="7">The complex comprises the extracytoplasmic solute receptor protein and the two transmembrane proteins.</text>
</comment>
<comment type="subcellular location">
    <subcellularLocation>
        <location evidence="1 7">Cell inner membrane</location>
        <topology evidence="1 7">Multi-pass membrane protein</topology>
    </subcellularLocation>
</comment>
<dbReference type="InterPro" id="IPR010656">
    <property type="entry name" value="DctM"/>
</dbReference>
<dbReference type="RefSeq" id="WP_062709878.1">
    <property type="nucleotide sequence ID" value="NZ_CAWRCI010000020.1"/>
</dbReference>
<evidence type="ECO:0000256" key="7">
    <source>
        <dbReference type="RuleBase" id="RU369079"/>
    </source>
</evidence>
<dbReference type="PANTHER" id="PTHR33362:SF5">
    <property type="entry name" value="C4-DICARBOXYLATE TRAP TRANSPORTER LARGE PERMEASE PROTEIN DCTM"/>
    <property type="match status" value="1"/>
</dbReference>
<reference evidence="10" key="1">
    <citation type="submission" date="2016-02" db="EMBL/GenBank/DDBJ databases">
        <authorList>
            <person name="Rodrigo-Torres Lidia"/>
            <person name="Arahal R.David."/>
        </authorList>
    </citation>
    <scope>NUCLEOTIDE SEQUENCE [LARGE SCALE GENOMIC DNA]</scope>
    <source>
        <strain evidence="10">CECT 8713</strain>
    </source>
</reference>
<evidence type="ECO:0000256" key="3">
    <source>
        <dbReference type="ARBA" id="ARBA00022519"/>
    </source>
</evidence>
<dbReference type="PIRSF" id="PIRSF006066">
    <property type="entry name" value="HI0050"/>
    <property type="match status" value="1"/>
</dbReference>
<protein>
    <recommendedName>
        <fullName evidence="7">TRAP transporter large permease protein</fullName>
    </recommendedName>
</protein>
<comment type="function">
    <text evidence="7">Part of the tripartite ATP-independent periplasmic (TRAP) transport system.</text>
</comment>
<dbReference type="EMBL" id="FIZY01000020">
    <property type="protein sequence ID" value="CZF83007.1"/>
    <property type="molecule type" value="Genomic_DNA"/>
</dbReference>
<comment type="similarity">
    <text evidence="7">Belongs to the TRAP transporter large permease family.</text>
</comment>
<feature type="domain" description="TRAP C4-dicarboxylate transport system permease DctM subunit" evidence="8">
    <location>
        <begin position="9"/>
        <end position="422"/>
    </location>
</feature>
<dbReference type="OrthoDB" id="8627919at2"/>
<dbReference type="NCBIfam" id="TIGR00786">
    <property type="entry name" value="dctM"/>
    <property type="match status" value="1"/>
</dbReference>
<dbReference type="AlphaFoldDB" id="A0A128F875"/>
<dbReference type="Pfam" id="PF06808">
    <property type="entry name" value="DctM"/>
    <property type="match status" value="1"/>
</dbReference>
<gene>
    <name evidence="9" type="primary">siaT_13</name>
    <name evidence="9" type="ORF">GMA8713_02446</name>
</gene>
<dbReference type="Proteomes" id="UP000073601">
    <property type="component" value="Unassembled WGS sequence"/>
</dbReference>
<organism evidence="9 10">
    <name type="scientific">Grimontia marina</name>
    <dbReference type="NCBI Taxonomy" id="646534"/>
    <lineage>
        <taxon>Bacteria</taxon>
        <taxon>Pseudomonadati</taxon>
        <taxon>Pseudomonadota</taxon>
        <taxon>Gammaproteobacteria</taxon>
        <taxon>Vibrionales</taxon>
        <taxon>Vibrionaceae</taxon>
        <taxon>Grimontia</taxon>
    </lineage>
</organism>
<keyword evidence="3 7" id="KW-0997">Cell inner membrane</keyword>
<feature type="transmembrane region" description="Helical" evidence="7">
    <location>
        <begin position="406"/>
        <end position="426"/>
    </location>
</feature>
<evidence type="ECO:0000313" key="9">
    <source>
        <dbReference type="EMBL" id="CZF83007.1"/>
    </source>
</evidence>
<evidence type="ECO:0000313" key="10">
    <source>
        <dbReference type="Proteomes" id="UP000073601"/>
    </source>
</evidence>
<feature type="transmembrane region" description="Helical" evidence="7">
    <location>
        <begin position="224"/>
        <end position="240"/>
    </location>
</feature>
<feature type="transmembrane region" description="Helical" evidence="7">
    <location>
        <begin position="246"/>
        <end position="262"/>
    </location>
</feature>
<feature type="transmembrane region" description="Helical" evidence="7">
    <location>
        <begin position="90"/>
        <end position="122"/>
    </location>
</feature>
<keyword evidence="2" id="KW-1003">Cell membrane</keyword>
<keyword evidence="10" id="KW-1185">Reference proteome</keyword>
<keyword evidence="4 7" id="KW-0812">Transmembrane</keyword>
<evidence type="ECO:0000256" key="2">
    <source>
        <dbReference type="ARBA" id="ARBA00022475"/>
    </source>
</evidence>
<dbReference type="PANTHER" id="PTHR33362">
    <property type="entry name" value="SIALIC ACID TRAP TRANSPORTER PERMEASE PROTEIN SIAT-RELATED"/>
    <property type="match status" value="1"/>
</dbReference>
<dbReference type="GO" id="GO:0005886">
    <property type="term" value="C:plasma membrane"/>
    <property type="evidence" value="ECO:0007669"/>
    <property type="project" value="UniProtKB-SubCell"/>
</dbReference>
<evidence type="ECO:0000259" key="8">
    <source>
        <dbReference type="Pfam" id="PF06808"/>
    </source>
</evidence>
<keyword evidence="5 7" id="KW-1133">Transmembrane helix</keyword>
<evidence type="ECO:0000256" key="6">
    <source>
        <dbReference type="ARBA" id="ARBA00023136"/>
    </source>
</evidence>
<name>A0A128F875_9GAMM</name>
<feature type="transmembrane region" description="Helical" evidence="7">
    <location>
        <begin position="6"/>
        <end position="36"/>
    </location>
</feature>
<feature type="transmembrane region" description="Helical" evidence="7">
    <location>
        <begin position="48"/>
        <end position="70"/>
    </location>
</feature>
<feature type="transmembrane region" description="Helical" evidence="7">
    <location>
        <begin position="157"/>
        <end position="188"/>
    </location>
</feature>
<accession>A0A128F875</accession>
<keyword evidence="6 7" id="KW-0472">Membrane</keyword>
<feature type="transmembrane region" description="Helical" evidence="7">
    <location>
        <begin position="364"/>
        <end position="386"/>
    </location>
</feature>
<evidence type="ECO:0000256" key="5">
    <source>
        <dbReference type="ARBA" id="ARBA00022989"/>
    </source>
</evidence>
<dbReference type="GO" id="GO:0022857">
    <property type="term" value="F:transmembrane transporter activity"/>
    <property type="evidence" value="ECO:0007669"/>
    <property type="project" value="UniProtKB-UniRule"/>
</dbReference>
<evidence type="ECO:0000256" key="4">
    <source>
        <dbReference type="ARBA" id="ARBA00022692"/>
    </source>
</evidence>